<dbReference type="Proteomes" id="UP001262410">
    <property type="component" value="Unassembled WGS sequence"/>
</dbReference>
<dbReference type="Gene3D" id="3.30.70.100">
    <property type="match status" value="1"/>
</dbReference>
<dbReference type="GO" id="GO:0004497">
    <property type="term" value="F:monooxygenase activity"/>
    <property type="evidence" value="ECO:0007669"/>
    <property type="project" value="UniProtKB-KW"/>
</dbReference>
<evidence type="ECO:0000313" key="3">
    <source>
        <dbReference type="Proteomes" id="UP001262410"/>
    </source>
</evidence>
<dbReference type="RefSeq" id="WP_309791332.1">
    <property type="nucleotide sequence ID" value="NZ_JAVDPW010000001.1"/>
</dbReference>
<organism evidence="2 3">
    <name type="scientific">Inquilinus ginsengisoli</name>
    <dbReference type="NCBI Taxonomy" id="363840"/>
    <lineage>
        <taxon>Bacteria</taxon>
        <taxon>Pseudomonadati</taxon>
        <taxon>Pseudomonadota</taxon>
        <taxon>Alphaproteobacteria</taxon>
        <taxon>Rhodospirillales</taxon>
        <taxon>Rhodospirillaceae</taxon>
        <taxon>Inquilinus</taxon>
    </lineage>
</organism>
<gene>
    <name evidence="2" type="ORF">E9232_000026</name>
</gene>
<dbReference type="PANTHER" id="PTHR33336:SF15">
    <property type="entry name" value="ABM DOMAIN-CONTAINING PROTEIN"/>
    <property type="match status" value="1"/>
</dbReference>
<keyword evidence="3" id="KW-1185">Reference proteome</keyword>
<sequence>MPTSTVTRPDDGTVAFTVTLHAKPGREAEFLDLLTPVLDAMRHEPGFINAVLHRSPDDPTLFMLYETWADLDELVRVQIPRAYRQAYIAALPDLLRQERGVTLWQPMRGDFAIDRSGG</sequence>
<dbReference type="PANTHER" id="PTHR33336">
    <property type="entry name" value="QUINOL MONOOXYGENASE YGIN-RELATED"/>
    <property type="match status" value="1"/>
</dbReference>
<dbReference type="EMBL" id="JAVDPW010000001">
    <property type="protein sequence ID" value="MDR6287527.1"/>
    <property type="molecule type" value="Genomic_DNA"/>
</dbReference>
<comment type="caution">
    <text evidence="2">The sequence shown here is derived from an EMBL/GenBank/DDBJ whole genome shotgun (WGS) entry which is preliminary data.</text>
</comment>
<dbReference type="InterPro" id="IPR007138">
    <property type="entry name" value="ABM_dom"/>
</dbReference>
<accession>A0ABU1JFY1</accession>
<dbReference type="SUPFAM" id="SSF54909">
    <property type="entry name" value="Dimeric alpha+beta barrel"/>
    <property type="match status" value="1"/>
</dbReference>
<dbReference type="PROSITE" id="PS51725">
    <property type="entry name" value="ABM"/>
    <property type="match status" value="1"/>
</dbReference>
<proteinExistence type="predicted"/>
<feature type="domain" description="ABM" evidence="1">
    <location>
        <begin position="14"/>
        <end position="103"/>
    </location>
</feature>
<dbReference type="Pfam" id="PF03992">
    <property type="entry name" value="ABM"/>
    <property type="match status" value="1"/>
</dbReference>
<name>A0ABU1JFY1_9PROT</name>
<dbReference type="InterPro" id="IPR050744">
    <property type="entry name" value="AI-2_Isomerase_LsrG"/>
</dbReference>
<dbReference type="InterPro" id="IPR011008">
    <property type="entry name" value="Dimeric_a/b-barrel"/>
</dbReference>
<keyword evidence="2" id="KW-0560">Oxidoreductase</keyword>
<protein>
    <submittedName>
        <fullName evidence="2">Quinol monooxygenase YgiN</fullName>
    </submittedName>
</protein>
<reference evidence="2 3" key="1">
    <citation type="submission" date="2023-07" db="EMBL/GenBank/DDBJ databases">
        <title>Sorghum-associated microbial communities from plants grown in Nebraska, USA.</title>
        <authorList>
            <person name="Schachtman D."/>
        </authorList>
    </citation>
    <scope>NUCLEOTIDE SEQUENCE [LARGE SCALE GENOMIC DNA]</scope>
    <source>
        <strain evidence="2 3">584</strain>
    </source>
</reference>
<evidence type="ECO:0000313" key="2">
    <source>
        <dbReference type="EMBL" id="MDR6287527.1"/>
    </source>
</evidence>
<evidence type="ECO:0000259" key="1">
    <source>
        <dbReference type="PROSITE" id="PS51725"/>
    </source>
</evidence>
<keyword evidence="2" id="KW-0503">Monooxygenase</keyword>